<dbReference type="Proteomes" id="UP001595953">
    <property type="component" value="Unassembled WGS sequence"/>
</dbReference>
<keyword evidence="3" id="KW-1185">Reference proteome</keyword>
<dbReference type="Gene3D" id="2.130.10.10">
    <property type="entry name" value="YVTN repeat-like/Quinoprotein amine dehydrogenase"/>
    <property type="match status" value="2"/>
</dbReference>
<dbReference type="InterPro" id="IPR015943">
    <property type="entry name" value="WD40/YVTN_repeat-like_dom_sf"/>
</dbReference>
<dbReference type="Pfam" id="PF21544">
    <property type="entry name" value="PorZ_N_b_propeller"/>
    <property type="match status" value="1"/>
</dbReference>
<name>A0ABV9N6F8_9FLAO</name>
<dbReference type="SUPFAM" id="SSF101908">
    <property type="entry name" value="Putative isomerase YbhE"/>
    <property type="match status" value="1"/>
</dbReference>
<evidence type="ECO:0000313" key="2">
    <source>
        <dbReference type="EMBL" id="MFC4723069.1"/>
    </source>
</evidence>
<evidence type="ECO:0000313" key="3">
    <source>
        <dbReference type="Proteomes" id="UP001595953"/>
    </source>
</evidence>
<dbReference type="SUPFAM" id="SSF101898">
    <property type="entry name" value="NHL repeat"/>
    <property type="match status" value="1"/>
</dbReference>
<dbReference type="Gene3D" id="2.60.40.4070">
    <property type="match status" value="1"/>
</dbReference>
<sequence>MGRCKLFFLVVFFGITQIIVSQNFSSLWEGYFSYYSIKDVTQGNNKIYAASENAIFSYDLSTSELQTITTINGLSGETITKIKYSETYQLLIIGYQNGLIEIVSESDNEVLSVVDILDKVTIAPNLKRINHFNEYNGLVYISTNYGISVYDLNRLEFGDTYFIGSGGSQITVNQTTVFNDMLYAACGNNNAIKKASLTNPNLIDYQQWQTIGNGAFLAIQTVEDRLYSLGSNSAFYEIVNDNLNQIFTYSELPLDVREFNSYLVITTRNNVFVYDDSFGLLATASVNSEFNTSFLAATITDNHIYIGTSSLGVLQSEFINPNTYQVIRPDGPLMNNGFKINAIYDKLWVAFGDYDIFQNPFPLRSYGLSIYKNEQWNNIPFDSLLAARNLTYISVNPFNPSQTFISATHDGLLKLDNDVATILYNDSNSGLEQLVIPSRPNETGIRVTGSKFDQSGLLWTVTSFIDKVLKSYDPVSGQWRSYSFKEIIPDPITDELGYNDLVIDRNGTKWIAAYSNGVVAYNENNGSKVINRVYTMDQNMPSTAVKSIAMDNRSQLWIGTIKGLRVLYNTSNFLDDPNPRVSEIVILDDGIPKELLSNQLITDIKVDGSNNKWVGTFDSGIFYFSPDGQQTIYHFTKDNSPLPTNTISDISIDSKSGKVYIATPKGLVSFLSGGSEAEEALSNAYVYPNPVRPEYNILGFNDLNNINNGVKIRGLTENVNIKITDIEGNLVAEAQSRINQRASRSNYNFAIDGGTAVWNGKNLANNIVASGVYLIMISDLDSFETKVLKLAIIR</sequence>
<dbReference type="InterPro" id="IPR048954">
    <property type="entry name" value="PorZ_N"/>
</dbReference>
<feature type="domain" description="PorZ N-terminal beta-propeller" evidence="1">
    <location>
        <begin position="47"/>
        <end position="209"/>
    </location>
</feature>
<protein>
    <submittedName>
        <fullName evidence="2">ABC transporter substrate-binding protein</fullName>
    </submittedName>
</protein>
<organism evidence="2 3">
    <name type="scientific">Geojedonia litorea</name>
    <dbReference type="NCBI Taxonomy" id="1268269"/>
    <lineage>
        <taxon>Bacteria</taxon>
        <taxon>Pseudomonadati</taxon>
        <taxon>Bacteroidota</taxon>
        <taxon>Flavobacteriia</taxon>
        <taxon>Flavobacteriales</taxon>
        <taxon>Flavobacteriaceae</taxon>
        <taxon>Geojedonia</taxon>
    </lineage>
</organism>
<dbReference type="EMBL" id="JBHSGP010000014">
    <property type="protein sequence ID" value="MFC4723069.1"/>
    <property type="molecule type" value="Genomic_DNA"/>
</dbReference>
<gene>
    <name evidence="2" type="ORF">ACFO5O_12105</name>
</gene>
<comment type="caution">
    <text evidence="2">The sequence shown here is derived from an EMBL/GenBank/DDBJ whole genome shotgun (WGS) entry which is preliminary data.</text>
</comment>
<proteinExistence type="predicted"/>
<accession>A0ABV9N6F8</accession>
<dbReference type="RefSeq" id="WP_387964120.1">
    <property type="nucleotide sequence ID" value="NZ_JBHSGP010000014.1"/>
</dbReference>
<reference evidence="3" key="1">
    <citation type="journal article" date="2019" name="Int. J. Syst. Evol. Microbiol.">
        <title>The Global Catalogue of Microorganisms (GCM) 10K type strain sequencing project: providing services to taxonomists for standard genome sequencing and annotation.</title>
        <authorList>
            <consortium name="The Broad Institute Genomics Platform"/>
            <consortium name="The Broad Institute Genome Sequencing Center for Infectious Disease"/>
            <person name="Wu L."/>
            <person name="Ma J."/>
        </authorList>
    </citation>
    <scope>NUCLEOTIDE SEQUENCE [LARGE SCALE GENOMIC DNA]</scope>
    <source>
        <strain evidence="3">CCUG 63682</strain>
    </source>
</reference>
<evidence type="ECO:0000259" key="1">
    <source>
        <dbReference type="Pfam" id="PF21544"/>
    </source>
</evidence>